<evidence type="ECO:0000256" key="2">
    <source>
        <dbReference type="SAM" id="MobiDB-lite"/>
    </source>
</evidence>
<proteinExistence type="predicted"/>
<name>A0A9W7DF94_9STRA</name>
<dbReference type="AlphaFoldDB" id="A0A9W7DF94"/>
<comment type="caution">
    <text evidence="3">The sequence shown here is derived from an EMBL/GenBank/DDBJ whole genome shotgun (WGS) entry which is preliminary data.</text>
</comment>
<keyword evidence="1" id="KW-0175">Coiled coil</keyword>
<keyword evidence="4" id="KW-1185">Reference proteome</keyword>
<feature type="coiled-coil region" evidence="1">
    <location>
        <begin position="209"/>
        <end position="243"/>
    </location>
</feature>
<evidence type="ECO:0000313" key="4">
    <source>
        <dbReference type="Proteomes" id="UP001165121"/>
    </source>
</evidence>
<dbReference type="Proteomes" id="UP001165121">
    <property type="component" value="Unassembled WGS sequence"/>
</dbReference>
<dbReference type="EMBL" id="BSXT01018958">
    <property type="protein sequence ID" value="GMG16815.1"/>
    <property type="molecule type" value="Genomic_DNA"/>
</dbReference>
<reference evidence="3" key="1">
    <citation type="submission" date="2023-04" db="EMBL/GenBank/DDBJ databases">
        <title>Phytophthora fragariaefolia NBRC 109709.</title>
        <authorList>
            <person name="Ichikawa N."/>
            <person name="Sato H."/>
            <person name="Tonouchi N."/>
        </authorList>
    </citation>
    <scope>NUCLEOTIDE SEQUENCE</scope>
    <source>
        <strain evidence="3">NBRC 109709</strain>
    </source>
</reference>
<protein>
    <submittedName>
        <fullName evidence="3">Unnamed protein product</fullName>
    </submittedName>
</protein>
<feature type="region of interest" description="Disordered" evidence="2">
    <location>
        <begin position="265"/>
        <end position="288"/>
    </location>
</feature>
<gene>
    <name evidence="3" type="ORF">Pfra01_002991100</name>
</gene>
<accession>A0A9W7DF94</accession>
<sequence>MASATNTPMPSLHPTIRSRLNLLKRQCHEVCGDVADGPARSSSTTSPLHQLLSSVQLWKERSLHHTLQALDKAGSPCVDSHMEAIEDHEKAARHLFELTRGVVDRAWQDTNNLLDGFADDLAALVHEIVTATLEEQRLIHDSQVKNLQRENQRLAGAWQELKDVNGDLERRLEVIENTPNAGGDAILCNKLRSKLQHLAIKQHECSVELEKAAEERVGHRRELEKVKAQLAHAQKALALTRAMHDKETRQLATMLQLSHTQVHQVLEASRKASENAAHPRRPQQLERFDPLSGCMIVHLAPITPQKPQGSPIATSPRCASSPVLAMSPNYKQPGAPSQTPRQRLERPKSASPAGRRRSSVASTNGDKAPPPSTKLFRPLSYK</sequence>
<dbReference type="OrthoDB" id="109637at2759"/>
<organism evidence="3 4">
    <name type="scientific">Phytophthora fragariaefolia</name>
    <dbReference type="NCBI Taxonomy" id="1490495"/>
    <lineage>
        <taxon>Eukaryota</taxon>
        <taxon>Sar</taxon>
        <taxon>Stramenopiles</taxon>
        <taxon>Oomycota</taxon>
        <taxon>Peronosporomycetes</taxon>
        <taxon>Peronosporales</taxon>
        <taxon>Peronosporaceae</taxon>
        <taxon>Phytophthora</taxon>
    </lineage>
</organism>
<evidence type="ECO:0000256" key="1">
    <source>
        <dbReference type="SAM" id="Coils"/>
    </source>
</evidence>
<feature type="region of interest" description="Disordered" evidence="2">
    <location>
        <begin position="302"/>
        <end position="382"/>
    </location>
</feature>
<evidence type="ECO:0000313" key="3">
    <source>
        <dbReference type="EMBL" id="GMG16815.1"/>
    </source>
</evidence>